<dbReference type="GO" id="GO:0016020">
    <property type="term" value="C:membrane"/>
    <property type="evidence" value="ECO:0007669"/>
    <property type="project" value="InterPro"/>
</dbReference>
<name>A0A1B9GUW6_9TREE</name>
<organism evidence="4 5">
    <name type="scientific">Kwoniella heveanensis BCC8398</name>
    <dbReference type="NCBI Taxonomy" id="1296120"/>
    <lineage>
        <taxon>Eukaryota</taxon>
        <taxon>Fungi</taxon>
        <taxon>Dikarya</taxon>
        <taxon>Basidiomycota</taxon>
        <taxon>Agaricomycotina</taxon>
        <taxon>Tremellomycetes</taxon>
        <taxon>Tremellales</taxon>
        <taxon>Cryptococcaceae</taxon>
        <taxon>Kwoniella</taxon>
    </lineage>
</organism>
<feature type="transmembrane region" description="Helical" evidence="2">
    <location>
        <begin position="6"/>
        <end position="29"/>
    </location>
</feature>
<dbReference type="InterPro" id="IPR048636">
    <property type="entry name" value="Csf1_N"/>
</dbReference>
<feature type="region of interest" description="Disordered" evidence="1">
    <location>
        <begin position="1094"/>
        <end position="1197"/>
    </location>
</feature>
<proteinExistence type="predicted"/>
<feature type="compositionally biased region" description="Basic and acidic residues" evidence="1">
    <location>
        <begin position="3059"/>
        <end position="3074"/>
    </location>
</feature>
<reference evidence="5" key="2">
    <citation type="submission" date="2013-12" db="EMBL/GenBank/DDBJ databases">
        <title>Evolution of pathogenesis and genome organization in the Tremellales.</title>
        <authorList>
            <person name="Cuomo C."/>
            <person name="Litvintseva A."/>
            <person name="Heitman J."/>
            <person name="Chen Y."/>
            <person name="Sun S."/>
            <person name="Springer D."/>
            <person name="Dromer F."/>
            <person name="Young S."/>
            <person name="Zeng Q."/>
            <person name="Chapman S."/>
            <person name="Gujja S."/>
            <person name="Saif S."/>
            <person name="Birren B."/>
        </authorList>
    </citation>
    <scope>NUCLEOTIDE SEQUENCE [LARGE SCALE GENOMIC DNA]</scope>
    <source>
        <strain evidence="5">BCC8398</strain>
    </source>
</reference>
<feature type="compositionally biased region" description="Low complexity" evidence="1">
    <location>
        <begin position="1183"/>
        <end position="1197"/>
    </location>
</feature>
<feature type="domain" description="Csf1 N-terminal" evidence="3">
    <location>
        <begin position="26"/>
        <end position="806"/>
    </location>
</feature>
<keyword evidence="2" id="KW-1133">Transmembrane helix</keyword>
<feature type="region of interest" description="Disordered" evidence="1">
    <location>
        <begin position="3056"/>
        <end position="3085"/>
    </location>
</feature>
<protein>
    <recommendedName>
        <fullName evidence="3">Csf1 N-terminal domain-containing protein</fullName>
    </recommendedName>
</protein>
<feature type="region of interest" description="Disordered" evidence="1">
    <location>
        <begin position="2486"/>
        <end position="2515"/>
    </location>
</feature>
<feature type="region of interest" description="Disordered" evidence="1">
    <location>
        <begin position="144"/>
        <end position="212"/>
    </location>
</feature>
<reference evidence="4 5" key="1">
    <citation type="submission" date="2013-07" db="EMBL/GenBank/DDBJ databases">
        <title>The Genome Sequence of Cryptococcus heveanensis BCC8398.</title>
        <authorList>
            <consortium name="The Broad Institute Genome Sequencing Platform"/>
            <person name="Cuomo C."/>
            <person name="Litvintseva A."/>
            <person name="Chen Y."/>
            <person name="Heitman J."/>
            <person name="Sun S."/>
            <person name="Springer D."/>
            <person name="Dromer F."/>
            <person name="Young S.K."/>
            <person name="Zeng Q."/>
            <person name="Gargeya S."/>
            <person name="Fitzgerald M."/>
            <person name="Abouelleil A."/>
            <person name="Alvarado L."/>
            <person name="Berlin A.M."/>
            <person name="Chapman S.B."/>
            <person name="Dewar J."/>
            <person name="Goldberg J."/>
            <person name="Griggs A."/>
            <person name="Gujja S."/>
            <person name="Hansen M."/>
            <person name="Howarth C."/>
            <person name="Imamovic A."/>
            <person name="Larimer J."/>
            <person name="McCowan C."/>
            <person name="Murphy C."/>
            <person name="Pearson M."/>
            <person name="Priest M."/>
            <person name="Roberts A."/>
            <person name="Saif S."/>
            <person name="Shea T."/>
            <person name="Sykes S."/>
            <person name="Wortman J."/>
            <person name="Nusbaum C."/>
            <person name="Birren B."/>
        </authorList>
    </citation>
    <scope>NUCLEOTIDE SEQUENCE [LARGE SCALE GENOMIC DNA]</scope>
    <source>
        <strain evidence="4 5">BCC8398</strain>
    </source>
</reference>
<sequence length="3143" mass="349480">MAVSDEVNLLLLIELAAVVIAASAFLFYWNRLLGWLIAFLVRLYAWRRQNAYIVIGSLQISPLAGRISFRDVEYHSSNISVRALHGHVTWRYWKVRIRQEADSESVNSKRNRLPCRITVFAEGVEAFVYNRTPAYDAIVERMKKHENEQEEDQNGEPTKQSSRSSGETTTADPQPTLTSRLRKVTKTSTRGSTAKPSENGHTSHDYPPEVNHAIPSQVKPVAKVPPDGVNWFREALPIDIRVMTGSVVLGSDATPMVLIGDFKQAEGTLEVTDSRSSLDLYKTAVNLTFHGANVLMRTNVDYSGPLLAHGKKVYDELLQRQPSLSQRPPSTLSIFAGFRLLAKQFAFLYDPKYSSPPVAGLPTDKVWKGLARYRELDASNTKGPKREEREYAKVTRLLETHKLELSYYADTPGLVPHPDESPYVDDQDEIGNVDLPPEYGIDIVIHKGNVRYGPWADQQREAIQRAFAPSLFFDSEPKPRLQLGDTRVHTTLVLHLLLEDETVMRIPTREPSKDWQYDNAPADVERRYGWLDVVVGPNSSISYTQDQVATKHGYDSMLVLQLDSLGISSSVNLDTFIKAKTCKLSMTMPTPLEWDAQRDWGMDVTLDTPSISLLRDHVTLISDLAKDWSSGATVGDYHHFVPNHYNFRISLIHYAFHLYINDYNIIDAPWSRDTNAFLDVYGPRLDSFVAVASTQYRPEFSTVPFSVHLSDARVELCVPKWDTHRAFGDDTIEIGKIGDITAKGSYLYYSVPRPDHQETLNLHLEGKQVIFKALGWVLRRLFCVKDNYFGGFTQFKTMQEYLEKFDHDPESVGDPIEEKYRPGRSDPFAVIVTMNVEESLILMSDEIFNCKQGVVMPVPQLQMSLKSVEHFMELSLDAPPTYIVPTSRLDEAYSRGYAPSFSGKDAVFIEGIELKANRLFGPAPHATTYLCLWEATVPKISAFLSPDMVSTLKAVGRAVAYTFPDPDNGPAEIYVPRTPPDVTFFKLSLEEIVVMLTTGGNGISVEAPAGIYLDTSTYGTRSYSSMMGVVLPSLCINVLERDSKKMWRPIASLQAGATIDVYKAPTGWRDKVALQQEFLRKEDGPTGRIWSMLQDVKPPKENHADGLFLPRPMQDRKDDAPVDDDDMTITSAQESTRLSSEPSSDADSPSRPVALSQRSRSFATAIDAADTSSVGDESDSDSSESSAAESGVSSSTTSFADMATGLDARLKKFRLFQHRHDHVRGSTNHSTSMITGQQVHPNRTVAAGTVTRIFIQAIDIGLTPASVPALSNVLVGLSKKDDGHEKRLDALLVAQVDSAVEEGSQNPDPQILDLFIPTIQARVLSADVDPSSINGEIQGVRCDLYQRGALPGSPSILDLKSSISSINVIGSVSSSGNGRISLRDVAGLDVSESHGIPIVRWLSNSLDVGVHQGQGARVQVRVSSSTLDTVTPVVAFTTAFIAPWEAAVSRIRANKPYAISDAQMLYAILKTAIESGHTAYLPAFAYERAYGLHVQDHRNIRTQTGWWLIARFRDWHRRMPINISAPESSLETMADYVISQLCKFEDMVNGAESVVRQQRFIKDAFGRYASDATSTPQETKGKAMDLFVYADHLQVNHHGRLLKSLAMATSSLTLDKASVGVSKATGVRDDQPVTQVEIVTAIETTRSRVHDSLLSLIQPVLNRQSPRTSTPVNTRDRQDKTVVVIANVQVQSVDIDVFGAGLRLHYQVDRLLVTQLSRKSFQYSSQPSLEPSRNIVNATCSSMQLTLLEASTDQSTEDRSTDRIIVSLKTEALRTVLERNDSSRAEIAVETRVVLGLRSVDFESKPQLRAFYAFVQVWKERELPFYVSLVEDIKAATKTSENGGIDEGEPSTSETSAPAERLMLDISVEETQLQVRAAKALWLRWTLGKVYASRQGPKDNVHFAIRAAPQVVGAYTSLRKSKAADSSALRLPTINILGHHKVADGRPNLDANLEMGFFTGILKPVILDRLLSVHQRVAADLTQFIRDWRGDVSRALSKRHAKGLSMVSVDSMNSTMAAEKRPGLLFNVHISVTGIRFGLRADDVATTLLFEALVLEGRATNHKSVNDALHWQAKVDHFGLSLGHLGRQALSDKAEPTRRHRTAYMSLDAEVQEHPASNHTPSKLNINLSRVHTIMHPQALSELADLMKSWIADLHVLRDHRAEEVAEVKENTTKVLKRLESAERVEHSEVSWFANRLVTVEVLGVGVAIPLVDGTAIGSGDHTEVPAMLYSIRVMSFQNRRNETARLKVQNMALQFVSSFDQSSTEQFTGDFHESVNCMTLPSIDSEAQMSSTAQTWQLSAHCSATDFKLSLSPEIVDSVYKLIDLFEHGRDRIFKLEAQYRSEMAKQAGQESVSAKYEDPTTPVSVRTSQRVLVKMSYTFNSGIVELHREMSESERRSMNKDARKNRYWHDTVVLPTVSLWMDYAGPKLSSMPSGDPDDEAALLLFNAAVHESRNSLRPTILPFFVQVINRMEDRARHRDRMTTMAMSTPQTSSETPQQTPSIEQTAPASTSLKAPSDKIRLRVTLRIDKSRLRFSCAPDSNAYADLKWESGGFLASTTIGDDEAATVAGTVSGVTAYLRHEFAEEGQSCIEAGTKNLAFSIAYCPHCETRQRGLSVVLDTQLSAQFRLEQFSAWLTFAAVWIESAPPLDLPPKSALVEAATTPSNQVPILPRQQLAIAALIRFRSVEFNANVGVTSAKLEVTPIVLHTLSNGEKTEVDLKIGVSKITAKGDISGEIRSEQLTFRTMRQSSRSASNIVPTVLSMTIDAGDLTGRLFLQEMAVLRFHLEPAVVRLVDDWRAFHKDHDSQVNLAFSVKTGMLRAVTRLLAIPSLLNKLYSISNAIDSQERMASQRSSTFKATKLRKSTEPSPMVAVIIQATRKTGRAMTSAHIRTSQTMRFDLAGVDVGIFNAPITEDRDGHFYRFTIGKVETDLARLLTKEGLPRRDLDLIVHSVEWETSDGRKAARAVATMNTSLKAIIAAASAPDRRHIAWLPSVTMTMSSIEEPRPPVLVYDFDLVWGQGDGDIAIYPVFFEEAYRTLTDFVKGLNQEQITKAKRRGEDDFVREKKAEQEAKQGSMENEPLTYRKRVERQAPLPFPRLRLLGEGTRGAMEAVPRINRFSEQLPIMIHKAATSSLEDGMDL</sequence>
<keyword evidence="5" id="KW-1185">Reference proteome</keyword>
<keyword evidence="2" id="KW-0472">Membrane</keyword>
<dbReference type="EMBL" id="KV700123">
    <property type="protein sequence ID" value="OCF34831.1"/>
    <property type="molecule type" value="Genomic_DNA"/>
</dbReference>
<feature type="compositionally biased region" description="Polar residues" evidence="1">
    <location>
        <begin position="155"/>
        <end position="179"/>
    </location>
</feature>
<gene>
    <name evidence="4" type="ORF">I316_03376</name>
</gene>
<evidence type="ECO:0000256" key="1">
    <source>
        <dbReference type="SAM" id="MobiDB-lite"/>
    </source>
</evidence>
<evidence type="ECO:0000259" key="3">
    <source>
        <dbReference type="Pfam" id="PF21678"/>
    </source>
</evidence>
<dbReference type="PANTHER" id="PTHR32085:SF3">
    <property type="entry name" value="PROTEIN CSF1"/>
    <property type="match status" value="1"/>
</dbReference>
<evidence type="ECO:0000313" key="5">
    <source>
        <dbReference type="Proteomes" id="UP000092666"/>
    </source>
</evidence>
<dbReference type="PANTHER" id="PTHR32085">
    <property type="entry name" value="PROTEIN CSF1"/>
    <property type="match status" value="1"/>
</dbReference>
<feature type="compositionally biased region" description="Polar residues" evidence="1">
    <location>
        <begin position="2504"/>
        <end position="2515"/>
    </location>
</feature>
<feature type="compositionally biased region" description="Polar residues" evidence="1">
    <location>
        <begin position="1128"/>
        <end position="1138"/>
    </location>
</feature>
<accession>A0A1B9GUW6</accession>
<keyword evidence="2" id="KW-0812">Transmembrane</keyword>
<evidence type="ECO:0000313" key="4">
    <source>
        <dbReference type="EMBL" id="OCF34831.1"/>
    </source>
</evidence>
<dbReference type="STRING" id="1296120.A0A1B9GUW6"/>
<feature type="compositionally biased region" description="Low complexity" evidence="1">
    <location>
        <begin position="1139"/>
        <end position="1150"/>
    </location>
</feature>
<dbReference type="Pfam" id="PF21678">
    <property type="entry name" value="Csf1_N"/>
    <property type="match status" value="1"/>
</dbReference>
<dbReference type="Proteomes" id="UP000092666">
    <property type="component" value="Unassembled WGS sequence"/>
</dbReference>
<feature type="compositionally biased region" description="Low complexity" evidence="1">
    <location>
        <begin position="2489"/>
        <end position="2503"/>
    </location>
</feature>
<feature type="compositionally biased region" description="Polar residues" evidence="1">
    <location>
        <begin position="186"/>
        <end position="200"/>
    </location>
</feature>
<dbReference type="GO" id="GO:0006113">
    <property type="term" value="P:fermentation"/>
    <property type="evidence" value="ECO:0007669"/>
    <property type="project" value="InterPro"/>
</dbReference>
<evidence type="ECO:0000256" key="2">
    <source>
        <dbReference type="SAM" id="Phobius"/>
    </source>
</evidence>
<dbReference type="OrthoDB" id="10051416at2759"/>
<dbReference type="InterPro" id="IPR029636">
    <property type="entry name" value="Csf1"/>
</dbReference>